<sequence>MDTKKLDAIVVRLAKDANITDTKDLRAYAVDYNGNIVETATFDGQDAVIKSAAQTDKIYVGAALPDNIPAAKANEQTLASAGAYQAVMKFTDRNVIGIERLPDNILQFPPFRFCNVTGHVHKNFVINGVNTNLPVCHARVHICNVEKFFLVPIYLKPLPVIPPHLLDDLKGRLAQINQPVLKIPPRPDPGPLREAGVVKQNLALRSLVAKPVANINVSKATAFRQPAAAGRQTAAQQLPDTVLSELQSATVETIQPLVSRYHDILYPYLCLWPIFWPWFYRLEEEAVVETDCSGHFSAWLFLPPNTTENIYVWVEVNIGGNWVTVYRPPFPCYTRWNYACGTDINVQVTDSRVLPCECNPLEGEFVWISNVNNTSLRSIAMHDTQPSLFSDARGLAKGILSDKANQFISPFTGGFPIRVGFGDALPTASITHYRWKYRRIADGFLNPVNESFYYDQKPVSKPYIYEHLVNGLLLPFVGNYQLDETSSAGVIYKIPPSEASIATGDASARWTTYMTDTISLAAADAKLGDGLFEFVLELCDNNGVTQTPGNDVFLVDSLLASPPNAAALPARSIDTDYLFHGVNNTNAADPITGFRFLLRIDNNASACHIDDAVVENHDTGHTGSTADTECGFATYKDKNTASVLLRFAADQLHRYADYSFVVSKGNVGTVASYADQVPPPDNTTTVNSAIIHYQESAPIATLLGTCIHAAFAETLYVTAYHTDGNTRYVNYDRSDVAAFAVEPE</sequence>
<proteinExistence type="predicted"/>
<evidence type="ECO:0000313" key="1">
    <source>
        <dbReference type="EMBL" id="RFM27255.1"/>
    </source>
</evidence>
<accession>A0A3E1NH42</accession>
<comment type="caution">
    <text evidence="1">The sequence shown here is derived from an EMBL/GenBank/DDBJ whole genome shotgun (WGS) entry which is preliminary data.</text>
</comment>
<dbReference type="RefSeq" id="WP_116848012.1">
    <property type="nucleotide sequence ID" value="NZ_QTJU01000005.1"/>
</dbReference>
<dbReference type="EMBL" id="QTJU01000005">
    <property type="protein sequence ID" value="RFM27255.1"/>
    <property type="molecule type" value="Genomic_DNA"/>
</dbReference>
<gene>
    <name evidence="1" type="ORF">DXN05_14575</name>
</gene>
<organism evidence="1 2">
    <name type="scientific">Deminuibacter soli</name>
    <dbReference type="NCBI Taxonomy" id="2291815"/>
    <lineage>
        <taxon>Bacteria</taxon>
        <taxon>Pseudomonadati</taxon>
        <taxon>Bacteroidota</taxon>
        <taxon>Chitinophagia</taxon>
        <taxon>Chitinophagales</taxon>
        <taxon>Chitinophagaceae</taxon>
        <taxon>Deminuibacter</taxon>
    </lineage>
</organism>
<dbReference type="Proteomes" id="UP000261284">
    <property type="component" value="Unassembled WGS sequence"/>
</dbReference>
<evidence type="ECO:0000313" key="2">
    <source>
        <dbReference type="Proteomes" id="UP000261284"/>
    </source>
</evidence>
<reference evidence="1 2" key="1">
    <citation type="submission" date="2018-08" db="EMBL/GenBank/DDBJ databases">
        <title>Chitinophagaceae sp. K23C18032701, a novel bacterium isolated from forest soil.</title>
        <authorList>
            <person name="Wang C."/>
        </authorList>
    </citation>
    <scope>NUCLEOTIDE SEQUENCE [LARGE SCALE GENOMIC DNA]</scope>
    <source>
        <strain evidence="1 2">K23C18032701</strain>
    </source>
</reference>
<protein>
    <submittedName>
        <fullName evidence="1">Uncharacterized protein</fullName>
    </submittedName>
</protein>
<dbReference type="OrthoDB" id="8476943at2"/>
<dbReference type="AlphaFoldDB" id="A0A3E1NH42"/>
<name>A0A3E1NH42_9BACT</name>
<keyword evidence="2" id="KW-1185">Reference proteome</keyword>